<evidence type="ECO:0000256" key="5">
    <source>
        <dbReference type="ARBA" id="ARBA00022692"/>
    </source>
</evidence>
<dbReference type="KEGG" id="mflg:ABS361_19135"/>
<sequence>MTAAHVRKALFGFYILVFFAYLFGPLVIMGITAFNTPAYPTVSPFERFTLDWFSVLAADKDLVYGLKKSLWIAVLVVLVSVPIGLAGAMVMSQIYARARSFYYLVVVSPVLTPGVIIGISTVVFWRQTTNFTGTKFIYDGTVLTVLAQSSFIAAYTMLIFLARLARFDRTLEEAALDLGATRARVFFDILVPFLMPAIASAAVIAFLSSFENYNTTTFAILADKTLTTVLAGRVRQGTTPALSALAVTIVAITVLGAILYEILKRREEARASRRAAVAARAETQEFAVAPAAAE</sequence>
<proteinExistence type="inferred from homology"/>
<evidence type="ECO:0000256" key="8">
    <source>
        <dbReference type="RuleBase" id="RU363032"/>
    </source>
</evidence>
<keyword evidence="4" id="KW-1003">Cell membrane</keyword>
<dbReference type="RefSeq" id="WP_407049229.1">
    <property type="nucleotide sequence ID" value="NZ_CP158568.1"/>
</dbReference>
<dbReference type="InterPro" id="IPR000515">
    <property type="entry name" value="MetI-like"/>
</dbReference>
<dbReference type="PANTHER" id="PTHR43848:SF2">
    <property type="entry name" value="PUTRESCINE TRANSPORT SYSTEM PERMEASE PROTEIN POTI"/>
    <property type="match status" value="1"/>
</dbReference>
<comment type="subcellular location">
    <subcellularLocation>
        <location evidence="1 8">Cell membrane</location>
        <topology evidence="1 8">Multi-pass membrane protein</topology>
    </subcellularLocation>
</comment>
<feature type="transmembrane region" description="Helical" evidence="8">
    <location>
        <begin position="241"/>
        <end position="263"/>
    </location>
</feature>
<dbReference type="SUPFAM" id="SSF161098">
    <property type="entry name" value="MetI-like"/>
    <property type="match status" value="1"/>
</dbReference>
<dbReference type="EMBL" id="CP158568">
    <property type="protein sequence ID" value="XBY44135.1"/>
    <property type="molecule type" value="Genomic_DNA"/>
</dbReference>
<reference evidence="10" key="1">
    <citation type="submission" date="2024-06" db="EMBL/GenBank/DDBJ databases">
        <title>Methylostella associata gen. nov., sp. nov., a novel Ancalomicrobiaceae-affiliated facultatively methylotrophic bacteria that feed on methanotrophs of the genus Methylococcus.</title>
        <authorList>
            <person name="Saltykova V."/>
            <person name="Danilova O.V."/>
            <person name="Oshkin I.Y."/>
            <person name="Belova S.E."/>
            <person name="Pimenov N.V."/>
            <person name="Dedysh S.N."/>
        </authorList>
    </citation>
    <scope>NUCLEOTIDE SEQUENCE</scope>
    <source>
        <strain evidence="10">S20</strain>
    </source>
</reference>
<gene>
    <name evidence="10" type="ORF">ABS361_19135</name>
</gene>
<evidence type="ECO:0000259" key="9">
    <source>
        <dbReference type="PROSITE" id="PS50928"/>
    </source>
</evidence>
<dbReference type="AlphaFoldDB" id="A0AAU7X8L4"/>
<keyword evidence="5 8" id="KW-0812">Transmembrane</keyword>
<feature type="transmembrane region" description="Helical" evidence="8">
    <location>
        <begin position="145"/>
        <end position="164"/>
    </location>
</feature>
<dbReference type="Pfam" id="PF00528">
    <property type="entry name" value="BPD_transp_1"/>
    <property type="match status" value="1"/>
</dbReference>
<dbReference type="GO" id="GO:0055085">
    <property type="term" value="P:transmembrane transport"/>
    <property type="evidence" value="ECO:0007669"/>
    <property type="project" value="InterPro"/>
</dbReference>
<feature type="transmembrane region" description="Helical" evidence="8">
    <location>
        <begin position="185"/>
        <end position="207"/>
    </location>
</feature>
<comment type="similarity">
    <text evidence="2">Belongs to the binding-protein-dependent transport system permease family. CysTW subfamily.</text>
</comment>
<dbReference type="PANTHER" id="PTHR43848">
    <property type="entry name" value="PUTRESCINE TRANSPORT SYSTEM PERMEASE PROTEIN POTI"/>
    <property type="match status" value="1"/>
</dbReference>
<feature type="transmembrane region" description="Helical" evidence="8">
    <location>
        <begin position="70"/>
        <end position="90"/>
    </location>
</feature>
<evidence type="ECO:0000256" key="3">
    <source>
        <dbReference type="ARBA" id="ARBA00022448"/>
    </source>
</evidence>
<dbReference type="InterPro" id="IPR035906">
    <property type="entry name" value="MetI-like_sf"/>
</dbReference>
<keyword evidence="7 8" id="KW-0472">Membrane</keyword>
<accession>A0AAU7X8L4</accession>
<protein>
    <submittedName>
        <fullName evidence="10">ABC transporter permease subunit</fullName>
    </submittedName>
</protein>
<name>A0AAU7X8L4_9HYPH</name>
<feature type="domain" description="ABC transmembrane type-1" evidence="9">
    <location>
        <begin position="66"/>
        <end position="260"/>
    </location>
</feature>
<feature type="transmembrane region" description="Helical" evidence="8">
    <location>
        <begin position="102"/>
        <end position="125"/>
    </location>
</feature>
<dbReference type="PROSITE" id="PS50928">
    <property type="entry name" value="ABC_TM1"/>
    <property type="match status" value="1"/>
</dbReference>
<keyword evidence="3 8" id="KW-0813">Transport</keyword>
<dbReference type="CDD" id="cd06261">
    <property type="entry name" value="TM_PBP2"/>
    <property type="match status" value="1"/>
</dbReference>
<keyword evidence="6 8" id="KW-1133">Transmembrane helix</keyword>
<evidence type="ECO:0000256" key="1">
    <source>
        <dbReference type="ARBA" id="ARBA00004651"/>
    </source>
</evidence>
<evidence type="ECO:0000256" key="2">
    <source>
        <dbReference type="ARBA" id="ARBA00007069"/>
    </source>
</evidence>
<evidence type="ECO:0000256" key="7">
    <source>
        <dbReference type="ARBA" id="ARBA00023136"/>
    </source>
</evidence>
<dbReference type="GO" id="GO:0005886">
    <property type="term" value="C:plasma membrane"/>
    <property type="evidence" value="ECO:0007669"/>
    <property type="project" value="UniProtKB-SubCell"/>
</dbReference>
<evidence type="ECO:0000256" key="4">
    <source>
        <dbReference type="ARBA" id="ARBA00022475"/>
    </source>
</evidence>
<evidence type="ECO:0000256" key="6">
    <source>
        <dbReference type="ARBA" id="ARBA00022989"/>
    </source>
</evidence>
<evidence type="ECO:0000313" key="10">
    <source>
        <dbReference type="EMBL" id="XBY44135.1"/>
    </source>
</evidence>
<dbReference type="Gene3D" id="1.10.3720.10">
    <property type="entry name" value="MetI-like"/>
    <property type="match status" value="1"/>
</dbReference>
<organism evidence="10">
    <name type="scientific">Methyloraptor flagellatus</name>
    <dbReference type="NCBI Taxonomy" id="3162530"/>
    <lineage>
        <taxon>Bacteria</taxon>
        <taxon>Pseudomonadati</taxon>
        <taxon>Pseudomonadota</taxon>
        <taxon>Alphaproteobacteria</taxon>
        <taxon>Hyphomicrobiales</taxon>
        <taxon>Ancalomicrobiaceae</taxon>
        <taxon>Methyloraptor</taxon>
    </lineage>
</organism>
<dbReference type="InterPro" id="IPR051789">
    <property type="entry name" value="Bact_Polyamine_Transport"/>
</dbReference>
<feature type="transmembrane region" description="Helical" evidence="8">
    <location>
        <begin position="12"/>
        <end position="34"/>
    </location>
</feature>